<dbReference type="AlphaFoldDB" id="K1X6P7"/>
<reference evidence="1 2" key="1">
    <citation type="journal article" date="2012" name="BMC Genomics">
        <title>Sequencing the genome of Marssonina brunnea reveals fungus-poplar co-evolution.</title>
        <authorList>
            <person name="Zhu S."/>
            <person name="Cao Y.-Z."/>
            <person name="Jiang C."/>
            <person name="Tan B.-Y."/>
            <person name="Wang Z."/>
            <person name="Feng S."/>
            <person name="Zhang L."/>
            <person name="Su X.-H."/>
            <person name="Brejova B."/>
            <person name="Vinar T."/>
            <person name="Xu M."/>
            <person name="Wang M.-X."/>
            <person name="Zhang S.-G."/>
            <person name="Huang M.-R."/>
            <person name="Wu R."/>
            <person name="Zhou Y."/>
        </authorList>
    </citation>
    <scope>NUCLEOTIDE SEQUENCE [LARGE SCALE GENOMIC DNA]</scope>
    <source>
        <strain evidence="1 2">MB_m1</strain>
    </source>
</reference>
<organism evidence="1 2">
    <name type="scientific">Marssonina brunnea f. sp. multigermtubi (strain MB_m1)</name>
    <name type="common">Marssonina leaf spot fungus</name>
    <dbReference type="NCBI Taxonomy" id="1072389"/>
    <lineage>
        <taxon>Eukaryota</taxon>
        <taxon>Fungi</taxon>
        <taxon>Dikarya</taxon>
        <taxon>Ascomycota</taxon>
        <taxon>Pezizomycotina</taxon>
        <taxon>Leotiomycetes</taxon>
        <taxon>Helotiales</taxon>
        <taxon>Drepanopezizaceae</taxon>
        <taxon>Drepanopeziza</taxon>
    </lineage>
</organism>
<protein>
    <submittedName>
        <fullName evidence="1">Uncharacterized protein</fullName>
    </submittedName>
</protein>
<keyword evidence="2" id="KW-1185">Reference proteome</keyword>
<dbReference type="Proteomes" id="UP000006753">
    <property type="component" value="Unassembled WGS sequence"/>
</dbReference>
<dbReference type="EMBL" id="JH921429">
    <property type="protein sequence ID" value="EKD20761.1"/>
    <property type="molecule type" value="Genomic_DNA"/>
</dbReference>
<name>K1X6P7_MARBU</name>
<accession>K1X6P7</accession>
<dbReference type="KEGG" id="mbe:MBM_01443"/>
<evidence type="ECO:0000313" key="2">
    <source>
        <dbReference type="Proteomes" id="UP000006753"/>
    </source>
</evidence>
<gene>
    <name evidence="1" type="ORF">MBM_01443</name>
</gene>
<dbReference type="InParanoid" id="K1X6P7"/>
<evidence type="ECO:0000313" key="1">
    <source>
        <dbReference type="EMBL" id="EKD20761.1"/>
    </source>
</evidence>
<proteinExistence type="predicted"/>
<dbReference type="HOGENOM" id="CLU_1695869_0_0_1"/>
<sequence length="155" mass="16475">MSCYILKSLPIKHLKGRTSEAVHIDLQKILIANRTALLSTKTYAFTHSSDGAQLLLDKSDHLAVDSLKSRKAVLMTGFVRAVAVCTAKECRAVFAVGPVVLVSSLAVVRAACVPSALGRVTPAEAAKVVLLNKLLLIDQPRVAAAAEQLKAADLF</sequence>